<comment type="caution">
    <text evidence="8">The sequence shown here is derived from an EMBL/GenBank/DDBJ whole genome shotgun (WGS) entry which is preliminary data.</text>
</comment>
<dbReference type="RefSeq" id="WP_013349722.1">
    <property type="nucleotide sequence ID" value="NZ_JABUYH010000002.1"/>
</dbReference>
<evidence type="ECO:0000256" key="2">
    <source>
        <dbReference type="ARBA" id="ARBA00009539"/>
    </source>
</evidence>
<comment type="similarity">
    <text evidence="2">Belongs to the dihydrofolate reductase family.</text>
</comment>
<dbReference type="GO" id="GO:0050661">
    <property type="term" value="F:NADP binding"/>
    <property type="evidence" value="ECO:0007669"/>
    <property type="project" value="InterPro"/>
</dbReference>
<dbReference type="PRINTS" id="PR00070">
    <property type="entry name" value="DHFR"/>
</dbReference>
<evidence type="ECO:0000313" key="8">
    <source>
        <dbReference type="EMBL" id="PMQ20306.1"/>
    </source>
</evidence>
<comment type="pathway">
    <text evidence="1">Cofactor biosynthesis; tetrahydrofolate biosynthesis; 5,6,7,8-tetrahydrofolate from 7,8-dihydrofolate: step 1/1.</text>
</comment>
<dbReference type="UniPathway" id="UPA00077">
    <property type="reaction ID" value="UER00158"/>
</dbReference>
<accession>A0A2N7S2B9</accession>
<name>A0A2N7S2B9_9MICC</name>
<evidence type="ECO:0000259" key="7">
    <source>
        <dbReference type="PROSITE" id="PS51330"/>
    </source>
</evidence>
<sequence>MTPAPRHARDLEPLIGAIWAQAENGIIGANGTMPWHVPEDLAHFKRTTAGHPVIMGRATWNSFPAKFRPLPGRTNLVLTRDVSAHEQLRQDGAEPVSNLEEAIALAKASTGGEEIWIIGGGQVYAQALELLDLAVITKLEVAAQGDTSAPQLTADFALGTSDPSLDSEAARWHTSSTGTRYRFETWLRQKD</sequence>
<dbReference type="EMBL" id="PNQX01000001">
    <property type="protein sequence ID" value="PMQ20306.1"/>
    <property type="molecule type" value="Genomic_DNA"/>
</dbReference>
<proteinExistence type="inferred from homology"/>
<dbReference type="PROSITE" id="PS51330">
    <property type="entry name" value="DHFR_2"/>
    <property type="match status" value="1"/>
</dbReference>
<organism evidence="8 9">
    <name type="scientific">Glutamicibacter arilaitensis</name>
    <dbReference type="NCBI Taxonomy" id="256701"/>
    <lineage>
        <taxon>Bacteria</taxon>
        <taxon>Bacillati</taxon>
        <taxon>Actinomycetota</taxon>
        <taxon>Actinomycetes</taxon>
        <taxon>Micrococcales</taxon>
        <taxon>Micrococcaceae</taxon>
        <taxon>Glutamicibacter</taxon>
    </lineage>
</organism>
<dbReference type="Proteomes" id="UP000235739">
    <property type="component" value="Unassembled WGS sequence"/>
</dbReference>
<dbReference type="InterPro" id="IPR024072">
    <property type="entry name" value="DHFR-like_dom_sf"/>
</dbReference>
<dbReference type="EC" id="1.5.1.3" evidence="3"/>
<dbReference type="GeneID" id="303185975"/>
<dbReference type="GO" id="GO:0004146">
    <property type="term" value="F:dihydrofolate reductase activity"/>
    <property type="evidence" value="ECO:0007669"/>
    <property type="project" value="UniProtKB-EC"/>
</dbReference>
<evidence type="ECO:0000256" key="1">
    <source>
        <dbReference type="ARBA" id="ARBA00004903"/>
    </source>
</evidence>
<evidence type="ECO:0000313" key="9">
    <source>
        <dbReference type="Proteomes" id="UP000235739"/>
    </source>
</evidence>
<keyword evidence="5" id="KW-0521">NADP</keyword>
<dbReference type="GO" id="GO:0046452">
    <property type="term" value="P:dihydrofolate metabolic process"/>
    <property type="evidence" value="ECO:0007669"/>
    <property type="project" value="TreeGrafter"/>
</dbReference>
<dbReference type="SUPFAM" id="SSF53597">
    <property type="entry name" value="Dihydrofolate reductase-like"/>
    <property type="match status" value="1"/>
</dbReference>
<dbReference type="GO" id="GO:0005829">
    <property type="term" value="C:cytosol"/>
    <property type="evidence" value="ECO:0007669"/>
    <property type="project" value="TreeGrafter"/>
</dbReference>
<dbReference type="PANTHER" id="PTHR48069:SF3">
    <property type="entry name" value="DIHYDROFOLATE REDUCTASE"/>
    <property type="match status" value="1"/>
</dbReference>
<feature type="domain" description="DHFR" evidence="7">
    <location>
        <begin position="14"/>
        <end position="188"/>
    </location>
</feature>
<protein>
    <recommendedName>
        <fullName evidence="3">dihydrofolate reductase</fullName>
        <ecNumber evidence="3">1.5.1.3</ecNumber>
    </recommendedName>
</protein>
<dbReference type="GO" id="GO:0006730">
    <property type="term" value="P:one-carbon metabolic process"/>
    <property type="evidence" value="ECO:0007669"/>
    <property type="project" value="UniProtKB-KW"/>
</dbReference>
<reference evidence="8 9" key="1">
    <citation type="journal article" date="2017" name="Elife">
        <title>Extensive horizontal gene transfer in cheese-associated bacteria.</title>
        <authorList>
            <person name="Bonham K.S."/>
            <person name="Wolfe B.E."/>
            <person name="Dutton R.J."/>
        </authorList>
    </citation>
    <scope>NUCLEOTIDE SEQUENCE [LARGE SCALE GENOMIC DNA]</scope>
    <source>
        <strain evidence="8 9">JB182</strain>
    </source>
</reference>
<dbReference type="AlphaFoldDB" id="A0A2N7S2B9"/>
<evidence type="ECO:0000256" key="6">
    <source>
        <dbReference type="ARBA" id="ARBA00023002"/>
    </source>
</evidence>
<evidence type="ECO:0000256" key="3">
    <source>
        <dbReference type="ARBA" id="ARBA00012856"/>
    </source>
</evidence>
<dbReference type="Pfam" id="PF00186">
    <property type="entry name" value="DHFR_1"/>
    <property type="match status" value="1"/>
</dbReference>
<dbReference type="GO" id="GO:0046654">
    <property type="term" value="P:tetrahydrofolate biosynthetic process"/>
    <property type="evidence" value="ECO:0007669"/>
    <property type="project" value="UniProtKB-UniPathway"/>
</dbReference>
<dbReference type="OMA" id="RDNQLPW"/>
<dbReference type="InterPro" id="IPR012259">
    <property type="entry name" value="DHFR"/>
</dbReference>
<keyword evidence="4" id="KW-0554">One-carbon metabolism</keyword>
<dbReference type="Gene3D" id="3.40.430.10">
    <property type="entry name" value="Dihydrofolate Reductase, subunit A"/>
    <property type="match status" value="1"/>
</dbReference>
<evidence type="ECO:0000256" key="5">
    <source>
        <dbReference type="ARBA" id="ARBA00022857"/>
    </source>
</evidence>
<keyword evidence="6" id="KW-0560">Oxidoreductase</keyword>
<gene>
    <name evidence="8" type="ORF">CIK84_01405</name>
</gene>
<evidence type="ECO:0000256" key="4">
    <source>
        <dbReference type="ARBA" id="ARBA00022563"/>
    </source>
</evidence>
<dbReference type="CDD" id="cd00209">
    <property type="entry name" value="DHFR"/>
    <property type="match status" value="1"/>
</dbReference>
<dbReference type="PANTHER" id="PTHR48069">
    <property type="entry name" value="DIHYDROFOLATE REDUCTASE"/>
    <property type="match status" value="1"/>
</dbReference>
<dbReference type="GO" id="GO:0046655">
    <property type="term" value="P:folic acid metabolic process"/>
    <property type="evidence" value="ECO:0007669"/>
    <property type="project" value="TreeGrafter"/>
</dbReference>
<dbReference type="InterPro" id="IPR001796">
    <property type="entry name" value="DHFR_dom"/>
</dbReference>